<accession>A0A0G1DN21</accession>
<organism evidence="1 2">
    <name type="scientific">Candidatus Nomurabacteria bacterium GW2011_GWA2_43_15</name>
    <dbReference type="NCBI Taxonomy" id="1618738"/>
    <lineage>
        <taxon>Bacteria</taxon>
        <taxon>Candidatus Nomuraibacteriota</taxon>
    </lineage>
</organism>
<dbReference type="STRING" id="1618738.UV76_C0027G0002"/>
<gene>
    <name evidence="1" type="ORF">UV76_C0027G0002</name>
</gene>
<dbReference type="EMBL" id="LCFS01000027">
    <property type="protein sequence ID" value="KKS99049.1"/>
    <property type="molecule type" value="Genomic_DNA"/>
</dbReference>
<sequence length="108" mass="12601">MNTNTQTNKSEIRKNIIELFEIEKLPEEKREEAITRIGSIIFQSVLIKSLPALNEKDLAEYEKMMDDHVDADVLLDFLFEKIPNFLQIVAEESENFRKESAEVLEQTN</sequence>
<comment type="caution">
    <text evidence="1">The sequence shown here is derived from an EMBL/GenBank/DDBJ whole genome shotgun (WGS) entry which is preliminary data.</text>
</comment>
<evidence type="ECO:0000313" key="1">
    <source>
        <dbReference type="EMBL" id="KKS99049.1"/>
    </source>
</evidence>
<dbReference type="Proteomes" id="UP000034646">
    <property type="component" value="Unassembled WGS sequence"/>
</dbReference>
<protein>
    <submittedName>
        <fullName evidence="1">Uncharacterized protein</fullName>
    </submittedName>
</protein>
<evidence type="ECO:0000313" key="2">
    <source>
        <dbReference type="Proteomes" id="UP000034646"/>
    </source>
</evidence>
<reference evidence="1 2" key="1">
    <citation type="journal article" date="2015" name="Nature">
        <title>rRNA introns, odd ribosomes, and small enigmatic genomes across a large radiation of phyla.</title>
        <authorList>
            <person name="Brown C.T."/>
            <person name="Hug L.A."/>
            <person name="Thomas B.C."/>
            <person name="Sharon I."/>
            <person name="Castelle C.J."/>
            <person name="Singh A."/>
            <person name="Wilkins M.J."/>
            <person name="Williams K.H."/>
            <person name="Banfield J.F."/>
        </authorList>
    </citation>
    <scope>NUCLEOTIDE SEQUENCE [LARGE SCALE GENOMIC DNA]</scope>
</reference>
<name>A0A0G1DN21_9BACT</name>
<dbReference type="AlphaFoldDB" id="A0A0G1DN21"/>
<proteinExistence type="predicted"/>